<organism evidence="1 2">
    <name type="scientific">Brassica campestris</name>
    <name type="common">Field mustard</name>
    <dbReference type="NCBI Taxonomy" id="3711"/>
    <lineage>
        <taxon>Eukaryota</taxon>
        <taxon>Viridiplantae</taxon>
        <taxon>Streptophyta</taxon>
        <taxon>Embryophyta</taxon>
        <taxon>Tracheophyta</taxon>
        <taxon>Spermatophyta</taxon>
        <taxon>Magnoliopsida</taxon>
        <taxon>eudicotyledons</taxon>
        <taxon>Gunneridae</taxon>
        <taxon>Pentapetalae</taxon>
        <taxon>rosids</taxon>
        <taxon>malvids</taxon>
        <taxon>Brassicales</taxon>
        <taxon>Brassicaceae</taxon>
        <taxon>Brassiceae</taxon>
        <taxon>Brassica</taxon>
    </lineage>
</organism>
<sequence length="66" mass="7127">MKFRSVGGSALDSGLETCVGAGRVWSVLWLGFVIMLADVLSSVLNGFCVESVDTWYASVVPDQWVD</sequence>
<accession>A0A398AGL2</accession>
<protein>
    <submittedName>
        <fullName evidence="1">Uncharacterized protein</fullName>
    </submittedName>
</protein>
<reference evidence="1 2" key="1">
    <citation type="submission" date="2018-06" db="EMBL/GenBank/DDBJ databases">
        <title>WGS assembly of Brassica rapa FPsc.</title>
        <authorList>
            <person name="Bowman J."/>
            <person name="Kohchi T."/>
            <person name="Yamato K."/>
            <person name="Jenkins J."/>
            <person name="Shu S."/>
            <person name="Ishizaki K."/>
            <person name="Yamaoka S."/>
            <person name="Nishihama R."/>
            <person name="Nakamura Y."/>
            <person name="Berger F."/>
            <person name="Adam C."/>
            <person name="Aki S."/>
            <person name="Althoff F."/>
            <person name="Araki T."/>
            <person name="Arteaga-Vazquez M."/>
            <person name="Balasubrmanian S."/>
            <person name="Bauer D."/>
            <person name="Boehm C."/>
            <person name="Briginshaw L."/>
            <person name="Caballero-Perez J."/>
            <person name="Catarino B."/>
            <person name="Chen F."/>
            <person name="Chiyoda S."/>
            <person name="Chovatia M."/>
            <person name="Davies K."/>
            <person name="Delmans M."/>
            <person name="Demura T."/>
            <person name="Dierschke T."/>
            <person name="Dolan L."/>
            <person name="Dorantes-Acosta A."/>
            <person name="Eklund D."/>
            <person name="Florent S."/>
            <person name="Flores-Sandoval E."/>
            <person name="Fujiyama A."/>
            <person name="Fukuzawa H."/>
            <person name="Galik B."/>
            <person name="Grimanelli D."/>
            <person name="Grimwood J."/>
            <person name="Grossniklaus U."/>
            <person name="Hamada T."/>
            <person name="Haseloff J."/>
            <person name="Hetherington A."/>
            <person name="Higo A."/>
            <person name="Hirakawa Y."/>
            <person name="Hundley H."/>
            <person name="Ikeda Y."/>
            <person name="Inoue K."/>
            <person name="Inoue S."/>
            <person name="Ishida S."/>
            <person name="Jia Q."/>
            <person name="Kakita M."/>
            <person name="Kanazawa T."/>
            <person name="Kawai Y."/>
            <person name="Kawashima T."/>
            <person name="Kennedy M."/>
            <person name="Kinose K."/>
            <person name="Kinoshita T."/>
            <person name="Kohara Y."/>
            <person name="Koide E."/>
            <person name="Komatsu K."/>
            <person name="Kopischke S."/>
            <person name="Kubo M."/>
            <person name="Kyozuka J."/>
            <person name="Lagercrantz U."/>
            <person name="Lin S."/>
            <person name="Lindquist E."/>
            <person name="Lipzen A."/>
            <person name="Lu C."/>
            <person name="Luna E."/>
            <person name="Martienssen R."/>
            <person name="Minamino N."/>
            <person name="Mizutani M."/>
            <person name="Mizutani M."/>
            <person name="Mochizuki N."/>
            <person name="Monte I."/>
            <person name="Mosher R."/>
            <person name="Nagasaki H."/>
            <person name="Nakagami H."/>
            <person name="Naramoto S."/>
            <person name="Nishitani K."/>
            <person name="Ohtani M."/>
            <person name="Okamoto T."/>
            <person name="Okumura M."/>
            <person name="Phillips J."/>
            <person name="Pollak B."/>
            <person name="Reinders A."/>
            <person name="Roevekamp M."/>
            <person name="Sano R."/>
            <person name="Sawa S."/>
            <person name="Schmid M."/>
            <person name="Shirakawa M."/>
            <person name="Solano R."/>
            <person name="Spunde A."/>
            <person name="Suetsugu N."/>
            <person name="Sugano S."/>
            <person name="Sugiyama A."/>
            <person name="Sun R."/>
            <person name="Suzuki Y."/>
            <person name="Takenaka M."/>
            <person name="Takezawa D."/>
            <person name="Tomogane H."/>
            <person name="Tsuzuki M."/>
            <person name="Ueda T."/>
            <person name="Umeda M."/>
            <person name="Ward J."/>
            <person name="Watanabe Y."/>
            <person name="Yazaki K."/>
            <person name="Yokoyama R."/>
            <person name="Yoshitake Y."/>
            <person name="Yotsui I."/>
            <person name="Zachgo S."/>
            <person name="Schmutz J."/>
        </authorList>
    </citation>
    <scope>NUCLEOTIDE SEQUENCE [LARGE SCALE GENOMIC DNA]</scope>
    <source>
        <strain evidence="2">cv. B-3</strain>
    </source>
</reference>
<proteinExistence type="predicted"/>
<name>A0A398AGL2_BRACM</name>
<evidence type="ECO:0000313" key="2">
    <source>
        <dbReference type="Proteomes" id="UP000264353"/>
    </source>
</evidence>
<dbReference type="Proteomes" id="UP000264353">
    <property type="component" value="Chromosome A2"/>
</dbReference>
<dbReference type="EMBL" id="CM010629">
    <property type="protein sequence ID" value="RID74426.1"/>
    <property type="molecule type" value="Genomic_DNA"/>
</dbReference>
<gene>
    <name evidence="1" type="ORF">BRARA_B01526</name>
</gene>
<evidence type="ECO:0000313" key="1">
    <source>
        <dbReference type="EMBL" id="RID74426.1"/>
    </source>
</evidence>
<dbReference type="AlphaFoldDB" id="A0A398AGL2"/>